<dbReference type="InterPro" id="IPR027417">
    <property type="entry name" value="P-loop_NTPase"/>
</dbReference>
<feature type="domain" description="Helicase C-terminal" evidence="7">
    <location>
        <begin position="581"/>
        <end position="743"/>
    </location>
</feature>
<evidence type="ECO:0000259" key="6">
    <source>
        <dbReference type="PROSITE" id="PS51192"/>
    </source>
</evidence>
<keyword evidence="2" id="KW-0378">Hydrolase</keyword>
<dbReference type="PROSITE" id="PS51192">
    <property type="entry name" value="HELICASE_ATP_BIND_1"/>
    <property type="match status" value="1"/>
</dbReference>
<feature type="domain" description="Helicase ATP-binding" evidence="6">
    <location>
        <begin position="394"/>
        <end position="561"/>
    </location>
</feature>
<dbReference type="Proteomes" id="UP000663855">
    <property type="component" value="Unassembled WGS sequence"/>
</dbReference>
<dbReference type="GO" id="GO:0004386">
    <property type="term" value="F:helicase activity"/>
    <property type="evidence" value="ECO:0007669"/>
    <property type="project" value="UniProtKB-KW"/>
</dbReference>
<dbReference type="EMBL" id="CAJNOV010007972">
    <property type="protein sequence ID" value="CAF1304695.1"/>
    <property type="molecule type" value="Genomic_DNA"/>
</dbReference>
<reference evidence="8" key="1">
    <citation type="submission" date="2021-02" db="EMBL/GenBank/DDBJ databases">
        <authorList>
            <person name="Nowell W R."/>
        </authorList>
    </citation>
    <scope>NUCLEOTIDE SEQUENCE</scope>
</reference>
<dbReference type="InterPro" id="IPR001650">
    <property type="entry name" value="Helicase_C-like"/>
</dbReference>
<accession>A0A815DY25</accession>
<evidence type="ECO:0000256" key="1">
    <source>
        <dbReference type="ARBA" id="ARBA00022741"/>
    </source>
</evidence>
<feature type="compositionally biased region" description="Basic and acidic residues" evidence="5">
    <location>
        <begin position="47"/>
        <end position="65"/>
    </location>
</feature>
<dbReference type="SMART" id="SM00487">
    <property type="entry name" value="DEXDc"/>
    <property type="match status" value="1"/>
</dbReference>
<keyword evidence="3" id="KW-0347">Helicase</keyword>
<comment type="caution">
    <text evidence="8">The sequence shown here is derived from an EMBL/GenBank/DDBJ whole genome shotgun (WGS) entry which is preliminary data.</text>
</comment>
<sequence>MARSKGQCDDAPWATLFEDSEMEVEEQSISPLREDSTNQPNQYLPKKPLENDHNTNTHQNREKYSSVKNGNNSAPTAPPVTIIPPTTIVRDSDGKDENEQSLPNDKKDNSNKLSDRTPSSTSLNISKAKNDLKDVKYILPTRDDLVSVHPDIVLERLKLLSMDNDIDSIGIEIIQQKEPPIWLLHANSVQHEEMTDIVHRMHDLERCTLRQIRTFIDKIEDSVRMFGKNVKSCAHLRTKNGKTFVKHLNMFLDEKEKALKEEFEKDITDKCRSLVVKGSIINTAIYGRELEYYAQVYLQWKSIERHFEDFKRKAFHAFIKDSKQNWKLEKYDTETDHILNQHLERLEKVFSSDLYVGIEEKQIALIPAMLLRVEVFCRCAQQDLELFKSSSTILSKINKHTVISISTATGSGKSTLLPALLAADGYEKIIVTQPRRLACNSISDRVNKTIGKISSWAVAGARSKNDHNTHIMYLTDGLLTQYLQYNEGKIISEAANCVRGTVFFIDEVHERSVNIDLCLAFLAKLLQLDFEGKVKVILSSATLDNSVQELFQKFNNDYFALNIESTLRFPVHTSRIKINETMFDLIERLKKDCKKNEQILCFVKSNNDVTQSIDLLKQLKKIDAFPLIELQSSIVQQKLVAEEQIFFSTTVAQTSLTFPSLKYVIDTGIINIPIYDPHTDTTVLTQIPASHSTITQRKGRLGRTQRGEYFPLYNSHVKRLDFPTPQICQTELSNVDFALRKSSEEKDSLETFKQWLPDQPDQAIIVRACDRLKKLGILVDGKQFTQKGKDIAQLPDFGTLELSTSVHAALNKYNCGRDVILLAAILSVLNTPAIIPKLPNKYKRPEEGDYMSLLDLMHDLSSQPASINDPELADIQHHLRRALIRLKTFEAYFSNTSTKSEWQKAAKISSDNWYNIAQALLDGYWEKVYVSLDRLQGRNGRYVRYSETPEEFDDDRKQTAVLKTTTIISRERRPECVFARDILCSTAIRATSLISFLGIIPAAWLTHEIERKVKVTATEMTKFKEKISDSIDRHITYSTAGHEIIFKGPTGKVFDTEQHVREQLCNEYEWFLPDKESLKNNSMLRTNMPKVKRCIFMPFLWRWQNEKQVQNMNIEKESPTLLKIVATCREKDARSIKAELNSFFNRLSQCESFQNEQKNNVQPQQLKPSNSGIEQRIKRVTDPNRTWADLKPAVSQGTRESRMDVIAWTVVCKFHCKLHGAFVRDRIINNRVSPSSDANPESWIDSERKTDIPVLHSKIAPSTIDCHLPIDKYFDIEHLLDEIHKYEDITVEVFPQNGQYVLLFDRKALTGPFILNLTEPHIALTQGRIDFDINNLYVERGHTQELGQRVDLSGPPCSSDLEEIVKKIRMYHFKVLRPIDDGRVRESLEKLKSQGYSQDGPPLTLYPSKSS</sequence>
<evidence type="ECO:0000259" key="7">
    <source>
        <dbReference type="PROSITE" id="PS51194"/>
    </source>
</evidence>
<feature type="compositionally biased region" description="Basic and acidic residues" evidence="5">
    <location>
        <begin position="90"/>
        <end position="115"/>
    </location>
</feature>
<gene>
    <name evidence="8" type="ORF">CJN711_LOCUS17120</name>
</gene>
<dbReference type="Pfam" id="PF00271">
    <property type="entry name" value="Helicase_C"/>
    <property type="match status" value="1"/>
</dbReference>
<dbReference type="GO" id="GO:0016787">
    <property type="term" value="F:hydrolase activity"/>
    <property type="evidence" value="ECO:0007669"/>
    <property type="project" value="UniProtKB-KW"/>
</dbReference>
<evidence type="ECO:0000256" key="2">
    <source>
        <dbReference type="ARBA" id="ARBA00022801"/>
    </source>
</evidence>
<dbReference type="Gene3D" id="3.40.50.300">
    <property type="entry name" value="P-loop containing nucleotide triphosphate hydrolases"/>
    <property type="match status" value="2"/>
</dbReference>
<evidence type="ECO:0000256" key="5">
    <source>
        <dbReference type="SAM" id="MobiDB-lite"/>
    </source>
</evidence>
<feature type="compositionally biased region" description="Polar residues" evidence="5">
    <location>
        <begin position="116"/>
        <end position="125"/>
    </location>
</feature>
<dbReference type="PROSITE" id="PS51194">
    <property type="entry name" value="HELICASE_CTER"/>
    <property type="match status" value="1"/>
</dbReference>
<keyword evidence="4" id="KW-0067">ATP-binding</keyword>
<dbReference type="SMART" id="SM00490">
    <property type="entry name" value="HELICc"/>
    <property type="match status" value="1"/>
</dbReference>
<evidence type="ECO:0000313" key="9">
    <source>
        <dbReference type="Proteomes" id="UP000663855"/>
    </source>
</evidence>
<dbReference type="GO" id="GO:0003723">
    <property type="term" value="F:RNA binding"/>
    <property type="evidence" value="ECO:0007669"/>
    <property type="project" value="TreeGrafter"/>
</dbReference>
<dbReference type="PANTHER" id="PTHR18934">
    <property type="entry name" value="ATP-DEPENDENT RNA HELICASE"/>
    <property type="match status" value="1"/>
</dbReference>
<evidence type="ECO:0000256" key="3">
    <source>
        <dbReference type="ARBA" id="ARBA00022806"/>
    </source>
</evidence>
<feature type="region of interest" description="Disordered" evidence="5">
    <location>
        <begin position="1"/>
        <end position="125"/>
    </location>
</feature>
<keyword evidence="1" id="KW-0547">Nucleotide-binding</keyword>
<organism evidence="8 9">
    <name type="scientific">Rotaria magnacalcarata</name>
    <dbReference type="NCBI Taxonomy" id="392030"/>
    <lineage>
        <taxon>Eukaryota</taxon>
        <taxon>Metazoa</taxon>
        <taxon>Spiralia</taxon>
        <taxon>Gnathifera</taxon>
        <taxon>Rotifera</taxon>
        <taxon>Eurotatoria</taxon>
        <taxon>Bdelloidea</taxon>
        <taxon>Philodinida</taxon>
        <taxon>Philodinidae</taxon>
        <taxon>Rotaria</taxon>
    </lineage>
</organism>
<evidence type="ECO:0008006" key="10">
    <source>
        <dbReference type="Google" id="ProtNLM"/>
    </source>
</evidence>
<feature type="region of interest" description="Disordered" evidence="5">
    <location>
        <begin position="1390"/>
        <end position="1411"/>
    </location>
</feature>
<evidence type="ECO:0000313" key="8">
    <source>
        <dbReference type="EMBL" id="CAF1304695.1"/>
    </source>
</evidence>
<dbReference type="InterPro" id="IPR014001">
    <property type="entry name" value="Helicase_ATP-bd"/>
</dbReference>
<dbReference type="GO" id="GO:0005524">
    <property type="term" value="F:ATP binding"/>
    <property type="evidence" value="ECO:0007669"/>
    <property type="project" value="UniProtKB-KW"/>
</dbReference>
<dbReference type="InterPro" id="IPR011545">
    <property type="entry name" value="DEAD/DEAH_box_helicase_dom"/>
</dbReference>
<dbReference type="SUPFAM" id="SSF52540">
    <property type="entry name" value="P-loop containing nucleoside triphosphate hydrolases"/>
    <property type="match status" value="1"/>
</dbReference>
<name>A0A815DY25_9BILA</name>
<dbReference type="PANTHER" id="PTHR18934:SF91">
    <property type="entry name" value="PRE-MRNA-SPLICING FACTOR ATP-DEPENDENT RNA HELICASE PRP16"/>
    <property type="match status" value="1"/>
</dbReference>
<evidence type="ECO:0000256" key="4">
    <source>
        <dbReference type="ARBA" id="ARBA00022840"/>
    </source>
</evidence>
<protein>
    <recommendedName>
        <fullName evidence="10">RNA helicase</fullName>
    </recommendedName>
</protein>
<dbReference type="Pfam" id="PF00270">
    <property type="entry name" value="DEAD"/>
    <property type="match status" value="1"/>
</dbReference>
<proteinExistence type="predicted"/>
<dbReference type="CDD" id="cd17917">
    <property type="entry name" value="DEXHc_RHA-like"/>
    <property type="match status" value="1"/>
</dbReference>